<evidence type="ECO:0000313" key="4">
    <source>
        <dbReference type="Proteomes" id="UP000251485"/>
    </source>
</evidence>
<dbReference type="AlphaFoldDB" id="A0A2X2C0W5"/>
<dbReference type="PROSITE" id="PS51168">
    <property type="entry name" value="CHORISMATE_MUT_2"/>
    <property type="match status" value="1"/>
</dbReference>
<dbReference type="EMBL" id="UAUE01000028">
    <property type="protein sequence ID" value="SPZ01657.1"/>
    <property type="molecule type" value="Genomic_DNA"/>
</dbReference>
<gene>
    <name evidence="3" type="primary">pheA_1</name>
    <name evidence="3" type="ORF">NCTC10975_04312</name>
</gene>
<proteinExistence type="predicted"/>
<feature type="domain" description="Chorismate mutase" evidence="2">
    <location>
        <begin position="1"/>
        <end position="50"/>
    </location>
</feature>
<dbReference type="EC" id="5.4.99.5" evidence="1"/>
<dbReference type="InterPro" id="IPR036979">
    <property type="entry name" value="CM_dom_sf"/>
</dbReference>
<dbReference type="InterPro" id="IPR036263">
    <property type="entry name" value="Chorismate_II_sf"/>
</dbReference>
<name>A0A2X2C0W5_PROMI</name>
<organism evidence="3 4">
    <name type="scientific">Proteus mirabilis</name>
    <dbReference type="NCBI Taxonomy" id="584"/>
    <lineage>
        <taxon>Bacteria</taxon>
        <taxon>Pseudomonadati</taxon>
        <taxon>Pseudomonadota</taxon>
        <taxon>Gammaproteobacteria</taxon>
        <taxon>Enterobacterales</taxon>
        <taxon>Morganellaceae</taxon>
        <taxon>Proteus</taxon>
    </lineage>
</organism>
<dbReference type="GO" id="GO:0004106">
    <property type="term" value="F:chorismate mutase activity"/>
    <property type="evidence" value="ECO:0007669"/>
    <property type="project" value="UniProtKB-EC"/>
</dbReference>
<accession>A0A2X2C0W5</accession>
<reference evidence="3 4" key="1">
    <citation type="submission" date="2018-06" db="EMBL/GenBank/DDBJ databases">
        <authorList>
            <consortium name="Pathogen Informatics"/>
            <person name="Doyle S."/>
        </authorList>
    </citation>
    <scope>NUCLEOTIDE SEQUENCE [LARGE SCALE GENOMIC DNA]</scope>
    <source>
        <strain evidence="3 4">NCTC10975</strain>
    </source>
</reference>
<dbReference type="Pfam" id="PF01817">
    <property type="entry name" value="CM_2"/>
    <property type="match status" value="1"/>
</dbReference>
<dbReference type="SUPFAM" id="SSF48600">
    <property type="entry name" value="Chorismate mutase II"/>
    <property type="match status" value="1"/>
</dbReference>
<dbReference type="InterPro" id="IPR002701">
    <property type="entry name" value="CM_II_prokaryot"/>
</dbReference>
<protein>
    <recommendedName>
        <fullName evidence="1">chorismate mutase</fullName>
        <ecNumber evidence="1">5.4.99.5</ecNumber>
    </recommendedName>
</protein>
<dbReference type="UniPathway" id="UPA00120">
    <property type="reaction ID" value="UER00203"/>
</dbReference>
<dbReference type="Gene3D" id="1.20.59.10">
    <property type="entry name" value="Chorismate mutase"/>
    <property type="match status" value="1"/>
</dbReference>
<dbReference type="Proteomes" id="UP000251485">
    <property type="component" value="Unassembled WGS sequence"/>
</dbReference>
<dbReference type="GO" id="GO:0046417">
    <property type="term" value="P:chorismate metabolic process"/>
    <property type="evidence" value="ECO:0007669"/>
    <property type="project" value="InterPro"/>
</dbReference>
<evidence type="ECO:0000313" key="3">
    <source>
        <dbReference type="EMBL" id="SPZ01657.1"/>
    </source>
</evidence>
<sequence length="50" mass="5815">MEKLDLLAIRDKITALDSELLSLLAQRRQLSTEVAQFKLNTHRPIRDKKP</sequence>
<evidence type="ECO:0000256" key="1">
    <source>
        <dbReference type="ARBA" id="ARBA00012404"/>
    </source>
</evidence>
<evidence type="ECO:0000259" key="2">
    <source>
        <dbReference type="PROSITE" id="PS51168"/>
    </source>
</evidence>